<dbReference type="AlphaFoldDB" id="A0A6A6FRU8"/>
<dbReference type="PANTHER" id="PTHR10622:SF10">
    <property type="entry name" value="HET DOMAIN-CONTAINING PROTEIN"/>
    <property type="match status" value="1"/>
</dbReference>
<evidence type="ECO:0000313" key="3">
    <source>
        <dbReference type="Proteomes" id="UP000799539"/>
    </source>
</evidence>
<evidence type="ECO:0000313" key="2">
    <source>
        <dbReference type="EMBL" id="KAF2216119.1"/>
    </source>
</evidence>
<dbReference type="EMBL" id="ML992664">
    <property type="protein sequence ID" value="KAF2216119.1"/>
    <property type="molecule type" value="Genomic_DNA"/>
</dbReference>
<dbReference type="Proteomes" id="UP000799539">
    <property type="component" value="Unassembled WGS sequence"/>
</dbReference>
<proteinExistence type="predicted"/>
<name>A0A6A6FRU8_9PEZI</name>
<dbReference type="OrthoDB" id="20872at2759"/>
<organism evidence="2 3">
    <name type="scientific">Cercospora zeae-maydis SCOH1-5</name>
    <dbReference type="NCBI Taxonomy" id="717836"/>
    <lineage>
        <taxon>Eukaryota</taxon>
        <taxon>Fungi</taxon>
        <taxon>Dikarya</taxon>
        <taxon>Ascomycota</taxon>
        <taxon>Pezizomycotina</taxon>
        <taxon>Dothideomycetes</taxon>
        <taxon>Dothideomycetidae</taxon>
        <taxon>Mycosphaerellales</taxon>
        <taxon>Mycosphaerellaceae</taxon>
        <taxon>Cercospora</taxon>
    </lineage>
</organism>
<dbReference type="PANTHER" id="PTHR10622">
    <property type="entry name" value="HET DOMAIN-CONTAINING PROTEIN"/>
    <property type="match status" value="1"/>
</dbReference>
<reference evidence="2" key="1">
    <citation type="journal article" date="2020" name="Stud. Mycol.">
        <title>101 Dothideomycetes genomes: a test case for predicting lifestyles and emergence of pathogens.</title>
        <authorList>
            <person name="Haridas S."/>
            <person name="Albert R."/>
            <person name="Binder M."/>
            <person name="Bloem J."/>
            <person name="Labutti K."/>
            <person name="Salamov A."/>
            <person name="Andreopoulos B."/>
            <person name="Baker S."/>
            <person name="Barry K."/>
            <person name="Bills G."/>
            <person name="Bluhm B."/>
            <person name="Cannon C."/>
            <person name="Castanera R."/>
            <person name="Culley D."/>
            <person name="Daum C."/>
            <person name="Ezra D."/>
            <person name="Gonzalez J."/>
            <person name="Henrissat B."/>
            <person name="Kuo A."/>
            <person name="Liang C."/>
            <person name="Lipzen A."/>
            <person name="Lutzoni F."/>
            <person name="Magnuson J."/>
            <person name="Mondo S."/>
            <person name="Nolan M."/>
            <person name="Ohm R."/>
            <person name="Pangilinan J."/>
            <person name="Park H.-J."/>
            <person name="Ramirez L."/>
            <person name="Alfaro M."/>
            <person name="Sun H."/>
            <person name="Tritt A."/>
            <person name="Yoshinaga Y."/>
            <person name="Zwiers L.-H."/>
            <person name="Turgeon B."/>
            <person name="Goodwin S."/>
            <person name="Spatafora J."/>
            <person name="Crous P."/>
            <person name="Grigoriev I."/>
        </authorList>
    </citation>
    <scope>NUCLEOTIDE SEQUENCE</scope>
    <source>
        <strain evidence="2">SCOH1-5</strain>
    </source>
</reference>
<protein>
    <recommendedName>
        <fullName evidence="1">Heterokaryon incompatibility domain-containing protein</fullName>
    </recommendedName>
</protein>
<evidence type="ECO:0000259" key="1">
    <source>
        <dbReference type="Pfam" id="PF06985"/>
    </source>
</evidence>
<gene>
    <name evidence="2" type="ORF">CERZMDRAFT_29498</name>
</gene>
<feature type="domain" description="Heterokaryon incompatibility" evidence="1">
    <location>
        <begin position="21"/>
        <end position="110"/>
    </location>
</feature>
<sequence>MRLLNVHTLEFSVYHSFPPPYAIASHRWHLGHEASHKDVLKKRNTTSIGYRKVLGFAEFVKNHVQDVEWLWIDTCCILQQSSEEVSEAVNSMFKWYRNAVVCVAFLEDVSEFDLGIMARSRWFTRGWTLQELVAPRTVVFVTRGWEDYAYSRAIGAEQKLEWMADRETTREEDQSYCLLGFFDVTMPVIYGEGREKARMRLL</sequence>
<dbReference type="InterPro" id="IPR010730">
    <property type="entry name" value="HET"/>
</dbReference>
<feature type="non-terminal residue" evidence="2">
    <location>
        <position position="202"/>
    </location>
</feature>
<keyword evidence="3" id="KW-1185">Reference proteome</keyword>
<dbReference type="Pfam" id="PF06985">
    <property type="entry name" value="HET"/>
    <property type="match status" value="1"/>
</dbReference>
<accession>A0A6A6FRU8</accession>